<protein>
    <submittedName>
        <fullName evidence="3">Thiolase</fullName>
    </submittedName>
</protein>
<dbReference type="InterPro" id="IPR020616">
    <property type="entry name" value="Thiolase_N"/>
</dbReference>
<dbReference type="Gene3D" id="3.40.47.10">
    <property type="match status" value="1"/>
</dbReference>
<dbReference type="GeneID" id="76462227"/>
<dbReference type="CDD" id="cd00829">
    <property type="entry name" value="SCP-x_thiolase"/>
    <property type="match status" value="1"/>
</dbReference>
<dbReference type="PANTHER" id="PTHR42870">
    <property type="entry name" value="ACETYL-COA C-ACETYLTRANSFERASE"/>
    <property type="match status" value="1"/>
</dbReference>
<dbReference type="AlphaFoldDB" id="A1WPM1"/>
<reference evidence="4" key="1">
    <citation type="submission" date="2006-12" db="EMBL/GenBank/DDBJ databases">
        <title>Complete sequence of chromosome 1 of Verminephrobacter eiseniae EF01-2.</title>
        <authorList>
            <person name="Copeland A."/>
            <person name="Lucas S."/>
            <person name="Lapidus A."/>
            <person name="Barry K."/>
            <person name="Detter J.C."/>
            <person name="Glavina del Rio T."/>
            <person name="Dalin E."/>
            <person name="Tice H."/>
            <person name="Pitluck S."/>
            <person name="Chertkov O."/>
            <person name="Brettin T."/>
            <person name="Bruce D."/>
            <person name="Han C."/>
            <person name="Tapia R."/>
            <person name="Gilna P."/>
            <person name="Schmutz J."/>
            <person name="Larimer F."/>
            <person name="Land M."/>
            <person name="Hauser L."/>
            <person name="Kyrpides N."/>
            <person name="Kim E."/>
            <person name="Stahl D."/>
            <person name="Richardson P."/>
        </authorList>
    </citation>
    <scope>NUCLEOTIDE SEQUENCE [LARGE SCALE GENOMIC DNA]</scope>
    <source>
        <strain evidence="4">EF01-2</strain>
    </source>
</reference>
<sequence length="384" mass="40091">MNRLLRERTVYVVGIGMHAYGFPSETPYVQLGLQAVREALDDADLAWPQVQSAVVGTAALGMAAGRVMLRHLGSTGLEVLQVENASASGSTAFRLACLQVASGERDVVLALGVDKFGDGRRAALKDGLPPLSPTSHVPLVKFALLARRCMREQGLTLHDMARVAVKNHGNAARNPYAQFRKPRTLEQVLASPRVVGDLTALQCCPRGEGAAAVIVVSEDGLRRLDLARTRAVQVLASVASSEELTPEGSPPLVELVRKSSAAALSQAGIVPKDLDIVELHDAFSIEELLYTEAIGICETGEGAAYVARGAADIDGGACAINPSGGLIGMGHPLGPTGVGQIAEITRQLRGEATGRQHPGARLALAHMIGLGSVAVAHVLARAGT</sequence>
<keyword evidence="4" id="KW-1185">Reference proteome</keyword>
<evidence type="ECO:0000259" key="1">
    <source>
        <dbReference type="Pfam" id="PF00108"/>
    </source>
</evidence>
<dbReference type="InterPro" id="IPR002155">
    <property type="entry name" value="Thiolase"/>
</dbReference>
<proteinExistence type="predicted"/>
<dbReference type="Proteomes" id="UP000000374">
    <property type="component" value="Chromosome"/>
</dbReference>
<dbReference type="eggNOG" id="COG0183">
    <property type="taxonomic scope" value="Bacteria"/>
</dbReference>
<accession>A1WPM1</accession>
<dbReference type="Pfam" id="PF00108">
    <property type="entry name" value="Thiolase_N"/>
    <property type="match status" value="1"/>
</dbReference>
<name>A1WPM1_VEREI</name>
<dbReference type="PANTHER" id="PTHR42870:SF1">
    <property type="entry name" value="NON-SPECIFIC LIPID-TRANSFER PROTEIN-LIKE 2"/>
    <property type="match status" value="1"/>
</dbReference>
<dbReference type="PIRSF" id="PIRSF000429">
    <property type="entry name" value="Ac-CoA_Ac_transf"/>
    <property type="match status" value="1"/>
</dbReference>
<dbReference type="InterPro" id="IPR055140">
    <property type="entry name" value="Thiolase_C_2"/>
</dbReference>
<organism evidence="3 4">
    <name type="scientific">Verminephrobacter eiseniae (strain EF01-2)</name>
    <dbReference type="NCBI Taxonomy" id="391735"/>
    <lineage>
        <taxon>Bacteria</taxon>
        <taxon>Pseudomonadati</taxon>
        <taxon>Pseudomonadota</taxon>
        <taxon>Betaproteobacteria</taxon>
        <taxon>Burkholderiales</taxon>
        <taxon>Comamonadaceae</taxon>
        <taxon>Verminephrobacter</taxon>
    </lineage>
</organism>
<dbReference type="KEGG" id="vei:Veis_3870"/>
<gene>
    <name evidence="3" type="ordered locus">Veis_3870</name>
</gene>
<dbReference type="RefSeq" id="WP_011811565.1">
    <property type="nucleotide sequence ID" value="NC_008786.1"/>
</dbReference>
<dbReference type="EMBL" id="CP000542">
    <property type="protein sequence ID" value="ABM59578.1"/>
    <property type="molecule type" value="Genomic_DNA"/>
</dbReference>
<dbReference type="InterPro" id="IPR016039">
    <property type="entry name" value="Thiolase-like"/>
</dbReference>
<evidence type="ECO:0000313" key="4">
    <source>
        <dbReference type="Proteomes" id="UP000000374"/>
    </source>
</evidence>
<dbReference type="OrthoDB" id="9785768at2"/>
<dbReference type="SUPFAM" id="SSF53901">
    <property type="entry name" value="Thiolase-like"/>
    <property type="match status" value="2"/>
</dbReference>
<feature type="domain" description="Thiolase C-terminal" evidence="2">
    <location>
        <begin position="252"/>
        <end position="379"/>
    </location>
</feature>
<feature type="domain" description="Thiolase N-terminal" evidence="1">
    <location>
        <begin position="21"/>
        <end position="181"/>
    </location>
</feature>
<dbReference type="Pfam" id="PF22691">
    <property type="entry name" value="Thiolase_C_1"/>
    <property type="match status" value="1"/>
</dbReference>
<dbReference type="STRING" id="391735.Veis_3870"/>
<evidence type="ECO:0000259" key="2">
    <source>
        <dbReference type="Pfam" id="PF22691"/>
    </source>
</evidence>
<dbReference type="GO" id="GO:0003988">
    <property type="term" value="F:acetyl-CoA C-acyltransferase activity"/>
    <property type="evidence" value="ECO:0007669"/>
    <property type="project" value="UniProtKB-ARBA"/>
</dbReference>
<dbReference type="HOGENOM" id="CLU_035425_4_0_4"/>
<evidence type="ECO:0000313" key="3">
    <source>
        <dbReference type="EMBL" id="ABM59578.1"/>
    </source>
</evidence>